<dbReference type="EMBL" id="JARBHB010000005">
    <property type="protein sequence ID" value="KAJ8883869.1"/>
    <property type="molecule type" value="Genomic_DNA"/>
</dbReference>
<evidence type="ECO:0000313" key="1">
    <source>
        <dbReference type="EMBL" id="KAJ8883869.1"/>
    </source>
</evidence>
<evidence type="ECO:0008006" key="3">
    <source>
        <dbReference type="Google" id="ProtNLM"/>
    </source>
</evidence>
<dbReference type="InterPro" id="IPR052958">
    <property type="entry name" value="IFN-induced_PKR_regulator"/>
</dbReference>
<keyword evidence="2" id="KW-1185">Reference proteome</keyword>
<accession>A0ABQ9HI10</accession>
<organism evidence="1 2">
    <name type="scientific">Dryococelus australis</name>
    <dbReference type="NCBI Taxonomy" id="614101"/>
    <lineage>
        <taxon>Eukaryota</taxon>
        <taxon>Metazoa</taxon>
        <taxon>Ecdysozoa</taxon>
        <taxon>Arthropoda</taxon>
        <taxon>Hexapoda</taxon>
        <taxon>Insecta</taxon>
        <taxon>Pterygota</taxon>
        <taxon>Neoptera</taxon>
        <taxon>Polyneoptera</taxon>
        <taxon>Phasmatodea</taxon>
        <taxon>Verophasmatodea</taxon>
        <taxon>Anareolatae</taxon>
        <taxon>Phasmatidae</taxon>
        <taxon>Eurycanthinae</taxon>
        <taxon>Dryococelus</taxon>
    </lineage>
</organism>
<name>A0ABQ9HI10_9NEOP</name>
<comment type="caution">
    <text evidence="1">The sequence shown here is derived from an EMBL/GenBank/DDBJ whole genome shotgun (WGS) entry which is preliminary data.</text>
</comment>
<evidence type="ECO:0000313" key="2">
    <source>
        <dbReference type="Proteomes" id="UP001159363"/>
    </source>
</evidence>
<dbReference type="PANTHER" id="PTHR46289:SF14">
    <property type="entry name" value="DUF4371 DOMAIN-CONTAINING PROTEIN"/>
    <property type="match status" value="1"/>
</dbReference>
<reference evidence="1 2" key="1">
    <citation type="submission" date="2023-02" db="EMBL/GenBank/DDBJ databases">
        <title>LHISI_Scaffold_Assembly.</title>
        <authorList>
            <person name="Stuart O.P."/>
            <person name="Cleave R."/>
            <person name="Magrath M.J.L."/>
            <person name="Mikheyev A.S."/>
        </authorList>
    </citation>
    <scope>NUCLEOTIDE SEQUENCE [LARGE SCALE GENOMIC DNA]</scope>
    <source>
        <strain evidence="1">Daus_M_001</strain>
        <tissue evidence="1">Leg muscle</tissue>
    </source>
</reference>
<sequence>MKRHRENSDETFQIIFKICEFTAYQAGLDLTMPRLAAWQTMRPTLPSENVEEYFRRSVLIPYLDSIIASLEIRLNLLEEIYLFPAINKVMQIALSLPAATCTIERSFTTMRRAKTWFRSTMSNCRLSGLCMLSVHREKLQPQKSKVEFIEKVIDSLWYDCLPSGHVWLVADYCQLGALISLPQDWALTSRDRDIVCICVGKETTPRAYRLRASCGLKVGVHRSRGSARVYMGGTRCAERDKNVSGQSAFWPTGSP</sequence>
<proteinExistence type="predicted"/>
<dbReference type="Proteomes" id="UP001159363">
    <property type="component" value="Chromosome 4"/>
</dbReference>
<dbReference type="PANTHER" id="PTHR46289">
    <property type="entry name" value="52 KDA REPRESSOR OF THE INHIBITOR OF THE PROTEIN KINASE-LIKE PROTEIN-RELATED"/>
    <property type="match status" value="1"/>
</dbReference>
<protein>
    <recommendedName>
        <fullName evidence="3">HAT C-terminal dimerisation domain-containing protein</fullName>
    </recommendedName>
</protein>
<gene>
    <name evidence="1" type="ORF">PR048_015724</name>
</gene>